<dbReference type="PANTHER" id="PTHR46797:SF1">
    <property type="entry name" value="METHYLPHOSPHONATE SYNTHASE"/>
    <property type="match status" value="1"/>
</dbReference>
<dbReference type="EMBL" id="JBEZNA010000051">
    <property type="protein sequence ID" value="MEU9579601.1"/>
    <property type="molecule type" value="Genomic_DNA"/>
</dbReference>
<dbReference type="InterPro" id="IPR001387">
    <property type="entry name" value="Cro/C1-type_HTH"/>
</dbReference>
<comment type="caution">
    <text evidence="3">The sequence shown here is derived from an EMBL/GenBank/DDBJ whole genome shotgun (WGS) entry which is preliminary data.</text>
</comment>
<dbReference type="Pfam" id="PF13560">
    <property type="entry name" value="HTH_31"/>
    <property type="match status" value="1"/>
</dbReference>
<protein>
    <submittedName>
        <fullName evidence="3">Helix-turn-helix domain-containing protein</fullName>
    </submittedName>
</protein>
<evidence type="ECO:0000313" key="4">
    <source>
        <dbReference type="Proteomes" id="UP001551584"/>
    </source>
</evidence>
<evidence type="ECO:0000259" key="2">
    <source>
        <dbReference type="PROSITE" id="PS50943"/>
    </source>
</evidence>
<sequence>MQQPHFGRRLRQLRTERGLSQSALAGDGMSTGYLSRLESGARRPTKRAVDYLADRLGVEPGMFEEPSKKSFLQVLTIAASADGERHSEELEELSGLLDESGAEDPVLRWHGIWLVAQRRLQQGRHEEAGRSLEEAVRIADDLDIAELRCRARTQLARCLRSLGDVSHALTLAEQAYRMGREADLPPQEVGPALLALISCEAEAGRLPDARAHSDELLEVVGDRADALGAEALWASATVRVRQGDYEGAQTLLGRALDRLTSTENLLLWVRLRLAAASLSLQSRPPLAERAAELLAEVEPAVSLVGTAVSRQELATLKAHLAHHQGRPDEARAIIRAMDGEPLLITHRDRIRLRILEAQLMIMDGEIGEGVERLRRLAEEAQSEANLDLAAEAWRLLAESLAGQRVES</sequence>
<name>A0ABV3ETX7_9ACTN</name>
<evidence type="ECO:0000256" key="1">
    <source>
        <dbReference type="ARBA" id="ARBA00023125"/>
    </source>
</evidence>
<proteinExistence type="predicted"/>
<organism evidence="3 4">
    <name type="scientific">Streptomyces chilikensis</name>
    <dbReference type="NCBI Taxonomy" id="1194079"/>
    <lineage>
        <taxon>Bacteria</taxon>
        <taxon>Bacillati</taxon>
        <taxon>Actinomycetota</taxon>
        <taxon>Actinomycetes</taxon>
        <taxon>Kitasatosporales</taxon>
        <taxon>Streptomycetaceae</taxon>
        <taxon>Streptomyces</taxon>
    </lineage>
</organism>
<feature type="domain" description="HTH cro/C1-type" evidence="2">
    <location>
        <begin position="10"/>
        <end position="63"/>
    </location>
</feature>
<reference evidence="3 4" key="1">
    <citation type="submission" date="2024-06" db="EMBL/GenBank/DDBJ databases">
        <title>The Natural Products Discovery Center: Release of the First 8490 Sequenced Strains for Exploring Actinobacteria Biosynthetic Diversity.</title>
        <authorList>
            <person name="Kalkreuter E."/>
            <person name="Kautsar S.A."/>
            <person name="Yang D."/>
            <person name="Bader C.D."/>
            <person name="Teijaro C.N."/>
            <person name="Fluegel L."/>
            <person name="Davis C.M."/>
            <person name="Simpson J.R."/>
            <person name="Lauterbach L."/>
            <person name="Steele A.D."/>
            <person name="Gui C."/>
            <person name="Meng S."/>
            <person name="Li G."/>
            <person name="Viehrig K."/>
            <person name="Ye F."/>
            <person name="Su P."/>
            <person name="Kiefer A.F."/>
            <person name="Nichols A."/>
            <person name="Cepeda A.J."/>
            <person name="Yan W."/>
            <person name="Fan B."/>
            <person name="Jiang Y."/>
            <person name="Adhikari A."/>
            <person name="Zheng C.-J."/>
            <person name="Schuster L."/>
            <person name="Cowan T.M."/>
            <person name="Smanski M.J."/>
            <person name="Chevrette M.G."/>
            <person name="De Carvalho L.P.S."/>
            <person name="Shen B."/>
        </authorList>
    </citation>
    <scope>NUCLEOTIDE SEQUENCE [LARGE SCALE GENOMIC DNA]</scope>
    <source>
        <strain evidence="3 4">NPDC048117</strain>
    </source>
</reference>
<dbReference type="SUPFAM" id="SSF47413">
    <property type="entry name" value="lambda repressor-like DNA-binding domains"/>
    <property type="match status" value="1"/>
</dbReference>
<dbReference type="InterPro" id="IPR010982">
    <property type="entry name" value="Lambda_DNA-bd_dom_sf"/>
</dbReference>
<dbReference type="PROSITE" id="PS50943">
    <property type="entry name" value="HTH_CROC1"/>
    <property type="match status" value="1"/>
</dbReference>
<dbReference type="RefSeq" id="WP_240957277.1">
    <property type="nucleotide sequence ID" value="NZ_JBEZNA010000051.1"/>
</dbReference>
<dbReference type="InterPro" id="IPR011990">
    <property type="entry name" value="TPR-like_helical_dom_sf"/>
</dbReference>
<dbReference type="CDD" id="cd00093">
    <property type="entry name" value="HTH_XRE"/>
    <property type="match status" value="1"/>
</dbReference>
<keyword evidence="4" id="KW-1185">Reference proteome</keyword>
<accession>A0ABV3ETX7</accession>
<keyword evidence="1" id="KW-0238">DNA-binding</keyword>
<dbReference type="SUPFAM" id="SSF48452">
    <property type="entry name" value="TPR-like"/>
    <property type="match status" value="1"/>
</dbReference>
<dbReference type="InterPro" id="IPR050807">
    <property type="entry name" value="TransReg_Diox_bact_type"/>
</dbReference>
<gene>
    <name evidence="3" type="ORF">AB0D95_20405</name>
</gene>
<dbReference type="Gene3D" id="1.10.260.40">
    <property type="entry name" value="lambda repressor-like DNA-binding domains"/>
    <property type="match status" value="1"/>
</dbReference>
<dbReference type="Gene3D" id="1.25.40.10">
    <property type="entry name" value="Tetratricopeptide repeat domain"/>
    <property type="match status" value="1"/>
</dbReference>
<evidence type="ECO:0000313" key="3">
    <source>
        <dbReference type="EMBL" id="MEU9579601.1"/>
    </source>
</evidence>
<dbReference type="PANTHER" id="PTHR46797">
    <property type="entry name" value="HTH-TYPE TRANSCRIPTIONAL REGULATOR"/>
    <property type="match status" value="1"/>
</dbReference>
<dbReference type="SMART" id="SM00530">
    <property type="entry name" value="HTH_XRE"/>
    <property type="match status" value="1"/>
</dbReference>
<dbReference type="Proteomes" id="UP001551584">
    <property type="component" value="Unassembled WGS sequence"/>
</dbReference>